<name>A0A0G1GHL7_9BACT</name>
<gene>
    <name evidence="1" type="ORF">UW22_C0075G0009</name>
</gene>
<dbReference type="AlphaFoldDB" id="A0A0G1GHL7"/>
<evidence type="ECO:0000313" key="1">
    <source>
        <dbReference type="EMBL" id="KKT34441.1"/>
    </source>
</evidence>
<dbReference type="EMBL" id="LCHM01000075">
    <property type="protein sequence ID" value="KKT34441.1"/>
    <property type="molecule type" value="Genomic_DNA"/>
</dbReference>
<organism evidence="1 2">
    <name type="scientific">Candidatus Gottesmanbacteria bacterium GW2011_GWB1_44_11c</name>
    <dbReference type="NCBI Taxonomy" id="1618447"/>
    <lineage>
        <taxon>Bacteria</taxon>
        <taxon>Candidatus Gottesmaniibacteriota</taxon>
    </lineage>
</organism>
<evidence type="ECO:0000313" key="2">
    <source>
        <dbReference type="Proteomes" id="UP000034617"/>
    </source>
</evidence>
<sequence>MAKSGGDTWFAVLAGTYWGKKFPELQGLVCPVVGVVGPVDKQGKSTPDRVLVRLSVVSPIPTPGEGLLVTFSLKDIDQLIPPAKPIT</sequence>
<reference evidence="1 2" key="1">
    <citation type="journal article" date="2015" name="Nature">
        <title>rRNA introns, odd ribosomes, and small enigmatic genomes across a large radiation of phyla.</title>
        <authorList>
            <person name="Brown C.T."/>
            <person name="Hug L.A."/>
            <person name="Thomas B.C."/>
            <person name="Sharon I."/>
            <person name="Castelle C.J."/>
            <person name="Singh A."/>
            <person name="Wilkins M.J."/>
            <person name="Williams K.H."/>
            <person name="Banfield J.F."/>
        </authorList>
    </citation>
    <scope>NUCLEOTIDE SEQUENCE [LARGE SCALE GENOMIC DNA]</scope>
</reference>
<comment type="caution">
    <text evidence="1">The sequence shown here is derived from an EMBL/GenBank/DDBJ whole genome shotgun (WGS) entry which is preliminary data.</text>
</comment>
<accession>A0A0G1GHL7</accession>
<dbReference type="Proteomes" id="UP000034617">
    <property type="component" value="Unassembled WGS sequence"/>
</dbReference>
<protein>
    <submittedName>
        <fullName evidence="1">Uncharacterized protein</fullName>
    </submittedName>
</protein>
<proteinExistence type="predicted"/>